<dbReference type="GO" id="GO:0005886">
    <property type="term" value="C:plasma membrane"/>
    <property type="evidence" value="ECO:0007669"/>
    <property type="project" value="TreeGrafter"/>
</dbReference>
<dbReference type="GO" id="GO:0016740">
    <property type="term" value="F:transferase activity"/>
    <property type="evidence" value="ECO:0007669"/>
    <property type="project" value="UniProtKB-KW"/>
</dbReference>
<proteinExistence type="predicted"/>
<dbReference type="PANTHER" id="PTHR36300:SF1">
    <property type="entry name" value="RAW, ISOFORM A"/>
    <property type="match status" value="1"/>
</dbReference>
<sequence>MENKKRVFLGGTCNESKWRKHLIPMLEEAGIDYFNPVVDDWTPECMAEEIKQRKECDYVLYVITPRMTGVYSIAEVVDDSNKHPEKTLLFILDNDTDDGGKMKIFDKGQMKSLDAVAKLVYNNKGIVCNSFDEIISVLTN</sequence>
<dbReference type="InterPro" id="IPR039470">
    <property type="entry name" value="Nuc_deoxyri_tr2"/>
</dbReference>
<keyword evidence="1" id="KW-0808">Transferase</keyword>
<organism evidence="1">
    <name type="scientific">viral metagenome</name>
    <dbReference type="NCBI Taxonomy" id="1070528"/>
    <lineage>
        <taxon>unclassified sequences</taxon>
        <taxon>metagenomes</taxon>
        <taxon>organismal metagenomes</taxon>
    </lineage>
</organism>
<protein>
    <submittedName>
        <fullName evidence="1">Putative nucleoside deoxyribosyltransferase</fullName>
    </submittedName>
</protein>
<reference evidence="1" key="1">
    <citation type="submission" date="2020-03" db="EMBL/GenBank/DDBJ databases">
        <title>The deep terrestrial virosphere.</title>
        <authorList>
            <person name="Holmfeldt K."/>
            <person name="Nilsson E."/>
            <person name="Simone D."/>
            <person name="Lopez-Fernandez M."/>
            <person name="Wu X."/>
            <person name="de Brujin I."/>
            <person name="Lundin D."/>
            <person name="Andersson A."/>
            <person name="Bertilsson S."/>
            <person name="Dopson M."/>
        </authorList>
    </citation>
    <scope>NUCLEOTIDE SEQUENCE</scope>
    <source>
        <strain evidence="1">MM171A00766</strain>
        <strain evidence="2">MM171B00553</strain>
    </source>
</reference>
<dbReference type="AlphaFoldDB" id="A0A6M3M4N1"/>
<evidence type="ECO:0000313" key="2">
    <source>
        <dbReference type="EMBL" id="QJB03764.1"/>
    </source>
</evidence>
<dbReference type="EMBL" id="MT143860">
    <property type="protein sequence ID" value="QJB03764.1"/>
    <property type="molecule type" value="Genomic_DNA"/>
</dbReference>
<gene>
    <name evidence="1" type="ORF">MM171A00766_0024</name>
    <name evidence="2" type="ORF">MM171B00553_0011</name>
</gene>
<evidence type="ECO:0000313" key="1">
    <source>
        <dbReference type="EMBL" id="QJA99961.1"/>
    </source>
</evidence>
<dbReference type="PANTHER" id="PTHR36300">
    <property type="entry name" value="RAW, ISOFORM A"/>
    <property type="match status" value="1"/>
</dbReference>
<dbReference type="Gene3D" id="3.40.50.450">
    <property type="match status" value="1"/>
</dbReference>
<dbReference type="EMBL" id="MT143675">
    <property type="protein sequence ID" value="QJA99961.1"/>
    <property type="molecule type" value="Genomic_DNA"/>
</dbReference>
<dbReference type="Pfam" id="PF15891">
    <property type="entry name" value="Nuc_deoxyri_tr2"/>
    <property type="match status" value="1"/>
</dbReference>
<accession>A0A6M3M4N1</accession>
<name>A0A6M3M4N1_9ZZZZ</name>